<keyword evidence="4" id="KW-0413">Isomerase</keyword>
<keyword evidence="5" id="KW-1185">Reference proteome</keyword>
<gene>
    <name evidence="4" type="ORF">SAMN05421869_102625</name>
</gene>
<sequence length="390" mass="41371">MGGHPCPSAARRRTGPQARRGTGAVEPWDPATPGWARRAPVADHTLGGGLIEDMHPLLLGPNQPPERFYLGGEKIARFRGLEGAEPRTPEDWIASVTTLFGEETLGLTRLPDREWLATAIARDPLAWLGPEHAGRFGDDPLLLVKLLDAGQRLPVHSHPGGDFARRHLGRPHGKAEAWLILEGGPIHLGFRDDLDRPTLDQWVRDQDVDSMLAALNEVQVSPGDTVFVPAGVPHAIGAGVFIIELQEPEDLSVLMEWTGFTADGATLGHLGLGFDLALSSVDRGATDTEPLIRRQAMAAPGSMLVPMADPFFRAEFVRVGIETGEGTGGGTVLEPGYSVLVVTDGDGTLAGSGQEAIPLRAGATVLVPHAAGSLTLTGRMDVVRCLPPAA</sequence>
<dbReference type="InterPro" id="IPR051804">
    <property type="entry name" value="Carb_Metab_Reg_Kinase/Isom"/>
</dbReference>
<accession>A0A1G8DNT6</accession>
<dbReference type="EMBL" id="FNDJ01000002">
    <property type="protein sequence ID" value="SDH59308.1"/>
    <property type="molecule type" value="Genomic_DNA"/>
</dbReference>
<evidence type="ECO:0000256" key="2">
    <source>
        <dbReference type="ARBA" id="ARBA00022833"/>
    </source>
</evidence>
<dbReference type="GO" id="GO:0016853">
    <property type="term" value="F:isomerase activity"/>
    <property type="evidence" value="ECO:0007669"/>
    <property type="project" value="UniProtKB-KW"/>
</dbReference>
<dbReference type="AlphaFoldDB" id="A0A1G8DNT6"/>
<dbReference type="PANTHER" id="PTHR42742:SF3">
    <property type="entry name" value="FRUCTOKINASE"/>
    <property type="match status" value="1"/>
</dbReference>
<evidence type="ECO:0000313" key="4">
    <source>
        <dbReference type="EMBL" id="SDH59308.1"/>
    </source>
</evidence>
<reference evidence="4 5" key="1">
    <citation type="submission" date="2016-10" db="EMBL/GenBank/DDBJ databases">
        <authorList>
            <person name="de Groot N.N."/>
        </authorList>
    </citation>
    <scope>NUCLEOTIDE SEQUENCE [LARGE SCALE GENOMIC DNA]</scope>
    <source>
        <strain evidence="4 5">CGMCC 4.6533</strain>
    </source>
</reference>
<dbReference type="PANTHER" id="PTHR42742">
    <property type="entry name" value="TRANSCRIPTIONAL REPRESSOR MPRA"/>
    <property type="match status" value="1"/>
</dbReference>
<dbReference type="STRING" id="633440.SAMN05421869_102625"/>
<organism evidence="4 5">
    <name type="scientific">Nonomuraea jiangxiensis</name>
    <dbReference type="NCBI Taxonomy" id="633440"/>
    <lineage>
        <taxon>Bacteria</taxon>
        <taxon>Bacillati</taxon>
        <taxon>Actinomycetota</taxon>
        <taxon>Actinomycetes</taxon>
        <taxon>Streptosporangiales</taxon>
        <taxon>Streptosporangiaceae</taxon>
        <taxon>Nonomuraea</taxon>
    </lineage>
</organism>
<dbReference type="InterPro" id="IPR011051">
    <property type="entry name" value="RmlC_Cupin_sf"/>
</dbReference>
<feature type="region of interest" description="Disordered" evidence="3">
    <location>
        <begin position="1"/>
        <end position="39"/>
    </location>
</feature>
<evidence type="ECO:0000313" key="5">
    <source>
        <dbReference type="Proteomes" id="UP000199202"/>
    </source>
</evidence>
<dbReference type="InterPro" id="IPR014710">
    <property type="entry name" value="RmlC-like_jellyroll"/>
</dbReference>
<evidence type="ECO:0000256" key="1">
    <source>
        <dbReference type="ARBA" id="ARBA00022723"/>
    </source>
</evidence>
<keyword evidence="1" id="KW-0479">Metal-binding</keyword>
<dbReference type="CDD" id="cd07010">
    <property type="entry name" value="cupin_PMI_type_I_N_bac"/>
    <property type="match status" value="1"/>
</dbReference>
<evidence type="ECO:0000256" key="3">
    <source>
        <dbReference type="SAM" id="MobiDB-lite"/>
    </source>
</evidence>
<proteinExistence type="predicted"/>
<dbReference type="Gene3D" id="2.60.120.10">
    <property type="entry name" value="Jelly Rolls"/>
    <property type="match status" value="2"/>
</dbReference>
<keyword evidence="2" id="KW-0862">Zinc</keyword>
<protein>
    <submittedName>
        <fullName evidence="4">Mannose-6-phosphate isomerase</fullName>
    </submittedName>
</protein>
<name>A0A1G8DNT6_9ACTN</name>
<dbReference type="GO" id="GO:0046872">
    <property type="term" value="F:metal ion binding"/>
    <property type="evidence" value="ECO:0007669"/>
    <property type="project" value="UniProtKB-KW"/>
</dbReference>
<dbReference type="SUPFAM" id="SSF51182">
    <property type="entry name" value="RmlC-like cupins"/>
    <property type="match status" value="1"/>
</dbReference>
<dbReference type="Proteomes" id="UP000199202">
    <property type="component" value="Unassembled WGS sequence"/>
</dbReference>